<dbReference type="OrthoDB" id="1666376at2759"/>
<evidence type="ECO:0000259" key="6">
    <source>
        <dbReference type="PROSITE" id="PS50863"/>
    </source>
</evidence>
<dbReference type="InterPro" id="IPR015300">
    <property type="entry name" value="DNA-bd_pseudobarrel_sf"/>
</dbReference>
<dbReference type="PROSITE" id="PS50863">
    <property type="entry name" value="B3"/>
    <property type="match status" value="1"/>
</dbReference>
<dbReference type="SMART" id="SM01019">
    <property type="entry name" value="B3"/>
    <property type="match status" value="2"/>
</dbReference>
<dbReference type="Proteomes" id="UP000489600">
    <property type="component" value="Unassembled WGS sequence"/>
</dbReference>
<dbReference type="AlphaFoldDB" id="A0A565BXC6"/>
<keyword evidence="8" id="KW-1185">Reference proteome</keyword>
<keyword evidence="5" id="KW-0539">Nucleus</keyword>
<name>A0A565BXC6_9BRAS</name>
<evidence type="ECO:0000256" key="5">
    <source>
        <dbReference type="ARBA" id="ARBA00023242"/>
    </source>
</evidence>
<keyword evidence="4" id="KW-0804">Transcription</keyword>
<evidence type="ECO:0000256" key="4">
    <source>
        <dbReference type="ARBA" id="ARBA00023163"/>
    </source>
</evidence>
<evidence type="ECO:0000313" key="8">
    <source>
        <dbReference type="Proteomes" id="UP000489600"/>
    </source>
</evidence>
<dbReference type="EMBL" id="CABITT030000005">
    <property type="protein sequence ID" value="VVB05997.1"/>
    <property type="molecule type" value="Genomic_DNA"/>
</dbReference>
<sequence>MAENRVRFPRFFKVFLAETASESLSIPLSFMEELADPLPPTAKLEGTGGRTWKVSLSKIREGAYFTTGWSKFAEEHNLQSGEFLTFVYDGHRTFEVSIFGRSCCKETRAVAEMVELSESEEVEEISMDDADDALAFSDDQEMSDRNSNTDVIANPSFDTNLKSRIYELLIPAQTIYEHNLTFGRTVKYIDAEGITSGERGKWADNRVCFKGWDRICRRNRLKMNDTVTCELLHTRKEVHSIRIHITRGTA</sequence>
<dbReference type="SUPFAM" id="SSF101936">
    <property type="entry name" value="DNA-binding pseudobarrel domain"/>
    <property type="match status" value="2"/>
</dbReference>
<evidence type="ECO:0000256" key="3">
    <source>
        <dbReference type="ARBA" id="ARBA00023125"/>
    </source>
</evidence>
<gene>
    <name evidence="7" type="ORF">ANE_LOCUS16441</name>
</gene>
<dbReference type="PANTHER" id="PTHR31920:SF61">
    <property type="entry name" value="B3 DOMAIN-CONTAINING PROTEIN REM20"/>
    <property type="match status" value="1"/>
</dbReference>
<keyword evidence="2" id="KW-0805">Transcription regulation</keyword>
<proteinExistence type="predicted"/>
<dbReference type="PANTHER" id="PTHR31920">
    <property type="entry name" value="B3 DOMAIN-CONTAINING"/>
    <property type="match status" value="1"/>
</dbReference>
<dbReference type="GO" id="GO:0003677">
    <property type="term" value="F:DNA binding"/>
    <property type="evidence" value="ECO:0007669"/>
    <property type="project" value="UniProtKB-KW"/>
</dbReference>
<evidence type="ECO:0000256" key="2">
    <source>
        <dbReference type="ARBA" id="ARBA00023015"/>
    </source>
</evidence>
<reference evidence="7" key="1">
    <citation type="submission" date="2019-07" db="EMBL/GenBank/DDBJ databases">
        <authorList>
            <person name="Dittberner H."/>
        </authorList>
    </citation>
    <scope>NUCLEOTIDE SEQUENCE [LARGE SCALE GENOMIC DNA]</scope>
</reference>
<organism evidence="7 8">
    <name type="scientific">Arabis nemorensis</name>
    <dbReference type="NCBI Taxonomy" id="586526"/>
    <lineage>
        <taxon>Eukaryota</taxon>
        <taxon>Viridiplantae</taxon>
        <taxon>Streptophyta</taxon>
        <taxon>Embryophyta</taxon>
        <taxon>Tracheophyta</taxon>
        <taxon>Spermatophyta</taxon>
        <taxon>Magnoliopsida</taxon>
        <taxon>eudicotyledons</taxon>
        <taxon>Gunneridae</taxon>
        <taxon>Pentapetalae</taxon>
        <taxon>rosids</taxon>
        <taxon>malvids</taxon>
        <taxon>Brassicales</taxon>
        <taxon>Brassicaceae</taxon>
        <taxon>Arabideae</taxon>
        <taxon>Arabis</taxon>
    </lineage>
</organism>
<dbReference type="InterPro" id="IPR003340">
    <property type="entry name" value="B3_DNA-bd"/>
</dbReference>
<comment type="subcellular location">
    <subcellularLocation>
        <location evidence="1">Nucleus</location>
    </subcellularLocation>
</comment>
<dbReference type="GO" id="GO:0005634">
    <property type="term" value="C:nucleus"/>
    <property type="evidence" value="ECO:0007669"/>
    <property type="project" value="UniProtKB-SubCell"/>
</dbReference>
<keyword evidence="3" id="KW-0238">DNA-binding</keyword>
<dbReference type="Gene3D" id="2.40.330.10">
    <property type="entry name" value="DNA-binding pseudobarrel domain"/>
    <property type="match status" value="2"/>
</dbReference>
<dbReference type="CDD" id="cd10017">
    <property type="entry name" value="B3_DNA"/>
    <property type="match status" value="1"/>
</dbReference>
<accession>A0A565BXC6</accession>
<protein>
    <recommendedName>
        <fullName evidence="6">TF-B3 domain-containing protein</fullName>
    </recommendedName>
</protein>
<feature type="domain" description="TF-B3" evidence="6">
    <location>
        <begin position="9"/>
        <end position="102"/>
    </location>
</feature>
<dbReference type="Pfam" id="PF02362">
    <property type="entry name" value="B3"/>
    <property type="match status" value="1"/>
</dbReference>
<dbReference type="InterPro" id="IPR050655">
    <property type="entry name" value="Plant_B3_domain"/>
</dbReference>
<evidence type="ECO:0000256" key="1">
    <source>
        <dbReference type="ARBA" id="ARBA00004123"/>
    </source>
</evidence>
<comment type="caution">
    <text evidence="7">The sequence shown here is derived from an EMBL/GenBank/DDBJ whole genome shotgun (WGS) entry which is preliminary data.</text>
</comment>
<evidence type="ECO:0000313" key="7">
    <source>
        <dbReference type="EMBL" id="VVB05997.1"/>
    </source>
</evidence>